<dbReference type="InterPro" id="IPR010730">
    <property type="entry name" value="HET"/>
</dbReference>
<comment type="caution">
    <text evidence="3">The sequence shown here is derived from an EMBL/GenBank/DDBJ whole genome shotgun (WGS) entry which is preliminary data.</text>
</comment>
<feature type="compositionally biased region" description="Polar residues" evidence="1">
    <location>
        <begin position="626"/>
        <end position="638"/>
    </location>
</feature>
<dbReference type="PANTHER" id="PTHR24148:SF64">
    <property type="entry name" value="HETEROKARYON INCOMPATIBILITY DOMAIN-CONTAINING PROTEIN"/>
    <property type="match status" value="1"/>
</dbReference>
<dbReference type="Proteomes" id="UP001600888">
    <property type="component" value="Unassembled WGS sequence"/>
</dbReference>
<reference evidence="3 4" key="1">
    <citation type="submission" date="2024-03" db="EMBL/GenBank/DDBJ databases">
        <title>A high-quality draft genome sequence of Diaporthe vaccinii, a causative agent of upright dieback and viscid rot disease in cranberry plants.</title>
        <authorList>
            <person name="Sarrasin M."/>
            <person name="Lang B.F."/>
            <person name="Burger G."/>
        </authorList>
    </citation>
    <scope>NUCLEOTIDE SEQUENCE [LARGE SCALE GENOMIC DNA]</scope>
    <source>
        <strain evidence="3 4">IS7</strain>
    </source>
</reference>
<dbReference type="Pfam" id="PF06985">
    <property type="entry name" value="HET"/>
    <property type="match status" value="1"/>
</dbReference>
<dbReference type="PANTHER" id="PTHR24148">
    <property type="entry name" value="ANKYRIN REPEAT DOMAIN-CONTAINING PROTEIN 39 HOMOLOG-RELATED"/>
    <property type="match status" value="1"/>
</dbReference>
<organism evidence="3 4">
    <name type="scientific">Diaporthe vaccinii</name>
    <dbReference type="NCBI Taxonomy" id="105482"/>
    <lineage>
        <taxon>Eukaryota</taxon>
        <taxon>Fungi</taxon>
        <taxon>Dikarya</taxon>
        <taxon>Ascomycota</taxon>
        <taxon>Pezizomycotina</taxon>
        <taxon>Sordariomycetes</taxon>
        <taxon>Sordariomycetidae</taxon>
        <taxon>Diaporthales</taxon>
        <taxon>Diaporthaceae</taxon>
        <taxon>Diaporthe</taxon>
        <taxon>Diaporthe eres species complex</taxon>
    </lineage>
</organism>
<keyword evidence="4" id="KW-1185">Reference proteome</keyword>
<name>A0ABR4FA54_9PEZI</name>
<evidence type="ECO:0000256" key="1">
    <source>
        <dbReference type="SAM" id="MobiDB-lite"/>
    </source>
</evidence>
<feature type="domain" description="Heterokaryon incompatibility" evidence="2">
    <location>
        <begin position="110"/>
        <end position="292"/>
    </location>
</feature>
<accession>A0ABR4FA54</accession>
<evidence type="ECO:0000259" key="2">
    <source>
        <dbReference type="Pfam" id="PF06985"/>
    </source>
</evidence>
<sequence>MLLVELPSQNQSTLKFVTGLLKRKSLKLRSRSCLTLTGMSATSLSDSQRRLAASTIYSEPLRPWETRALRLVPVHREHGEEDIVEVQLETAAIPHLEGLGLVGSGEVVLYEALSYTWDSPVLSHAIRCNGLDFSVTANLHAALVHLRSSHSARWLWIDALCINQYDEAEKERQVRNMFHIYRKASTVLVWLGPAGPGTCLGADILNVYDTIWQDDRNRIFPQGVRNVLMRRVFKGIDTNIYVHEFLDDLRDNPPLDDERAGADTLGLVSMALDGIADILGLAWVRRTWIIQELAAAANVKFLCGRALWNTHSALLAGKEDPTVSERLRKRPRRASVSEIFGFDTEYDEPAFFRESLPFTKVLHELRLLVNDPAGRIKTRRTQTELLLVFLVETMSRGFDVSIAVDRVYSLTAMADAISSASWGLTHNKRTASSPQQVPVDYSVGLQAAVLRALKIRMNEMRRFYVAIERSSSLSVPSNDCGVEDQETKSVLFSMFSAYPSPPSWLRLLEPEELNLDHYSLEGGSSQESRMSARKDWRWTEQDVTEPDTLAMRGKALGHLVVDSGGHPSRIWVALPCPLGKEFEKCDDKFHKPVRSLCQGCPDERPRADDGANLDDTETGGERNEPSEQQTSFNQTGTGSDDDEPNIEVNFWSWQFPLRARDGDVIVVFVHT</sequence>
<dbReference type="InterPro" id="IPR052895">
    <property type="entry name" value="HetReg/Transcr_Mod"/>
</dbReference>
<feature type="region of interest" description="Disordered" evidence="1">
    <location>
        <begin position="601"/>
        <end position="645"/>
    </location>
</feature>
<protein>
    <recommendedName>
        <fullName evidence="2">Heterokaryon incompatibility domain-containing protein</fullName>
    </recommendedName>
</protein>
<proteinExistence type="predicted"/>
<gene>
    <name evidence="3" type="ORF">FJTKL_12917</name>
</gene>
<evidence type="ECO:0000313" key="3">
    <source>
        <dbReference type="EMBL" id="KAL2291534.1"/>
    </source>
</evidence>
<dbReference type="EMBL" id="JBAWTH010000006">
    <property type="protein sequence ID" value="KAL2291534.1"/>
    <property type="molecule type" value="Genomic_DNA"/>
</dbReference>
<evidence type="ECO:0000313" key="4">
    <source>
        <dbReference type="Proteomes" id="UP001600888"/>
    </source>
</evidence>